<keyword evidence="2" id="KW-1185">Reference proteome</keyword>
<evidence type="ECO:0000313" key="1">
    <source>
        <dbReference type="EMBL" id="MPC86218.1"/>
    </source>
</evidence>
<dbReference type="Proteomes" id="UP000324222">
    <property type="component" value="Unassembled WGS sequence"/>
</dbReference>
<organism evidence="1 2">
    <name type="scientific">Portunus trituberculatus</name>
    <name type="common">Swimming crab</name>
    <name type="synonym">Neptunus trituberculatus</name>
    <dbReference type="NCBI Taxonomy" id="210409"/>
    <lineage>
        <taxon>Eukaryota</taxon>
        <taxon>Metazoa</taxon>
        <taxon>Ecdysozoa</taxon>
        <taxon>Arthropoda</taxon>
        <taxon>Crustacea</taxon>
        <taxon>Multicrustacea</taxon>
        <taxon>Malacostraca</taxon>
        <taxon>Eumalacostraca</taxon>
        <taxon>Eucarida</taxon>
        <taxon>Decapoda</taxon>
        <taxon>Pleocyemata</taxon>
        <taxon>Brachyura</taxon>
        <taxon>Eubrachyura</taxon>
        <taxon>Portunoidea</taxon>
        <taxon>Portunidae</taxon>
        <taxon>Portuninae</taxon>
        <taxon>Portunus</taxon>
    </lineage>
</organism>
<protein>
    <submittedName>
        <fullName evidence="1">Uncharacterized protein</fullName>
    </submittedName>
</protein>
<comment type="caution">
    <text evidence="1">The sequence shown here is derived from an EMBL/GenBank/DDBJ whole genome shotgun (WGS) entry which is preliminary data.</text>
</comment>
<gene>
    <name evidence="1" type="ORF">E2C01_081037</name>
</gene>
<name>A0A5B7J001_PORTR</name>
<evidence type="ECO:0000313" key="2">
    <source>
        <dbReference type="Proteomes" id="UP000324222"/>
    </source>
</evidence>
<reference evidence="1 2" key="1">
    <citation type="submission" date="2019-05" db="EMBL/GenBank/DDBJ databases">
        <title>Another draft genome of Portunus trituberculatus and its Hox gene families provides insights of decapod evolution.</title>
        <authorList>
            <person name="Jeong J.-H."/>
            <person name="Song I."/>
            <person name="Kim S."/>
            <person name="Choi T."/>
            <person name="Kim D."/>
            <person name="Ryu S."/>
            <person name="Kim W."/>
        </authorList>
    </citation>
    <scope>NUCLEOTIDE SEQUENCE [LARGE SCALE GENOMIC DNA]</scope>
    <source>
        <tissue evidence="1">Muscle</tissue>
    </source>
</reference>
<proteinExistence type="predicted"/>
<dbReference type="AlphaFoldDB" id="A0A5B7J001"/>
<accession>A0A5B7J001</accession>
<dbReference type="EMBL" id="VSRR010070833">
    <property type="protein sequence ID" value="MPC86218.1"/>
    <property type="molecule type" value="Genomic_DNA"/>
</dbReference>
<sequence length="30" mass="2933">MFVFAGAGVARAGGARVQAEGDGGRSPRQG</sequence>